<proteinExistence type="inferred from homology"/>
<dbReference type="RefSeq" id="WP_143872067.1">
    <property type="nucleotide sequence ID" value="NZ_CP041660.1"/>
</dbReference>
<comment type="similarity">
    <text evidence="1">Belongs to the UPF0231 family.</text>
</comment>
<dbReference type="InterPro" id="IPR008249">
    <property type="entry name" value="UPF0231"/>
</dbReference>
<feature type="region of interest" description="Disordered" evidence="2">
    <location>
        <begin position="81"/>
        <end position="108"/>
    </location>
</feature>
<reference evidence="3 4" key="1">
    <citation type="submission" date="2024-06" db="EMBL/GenBank/DDBJ databases">
        <authorList>
            <person name="Chen R.Y."/>
        </authorList>
    </citation>
    <scope>NUCLEOTIDE SEQUENCE [LARGE SCALE GENOMIC DNA]</scope>
    <source>
        <strain evidence="3 4">D2</strain>
    </source>
</reference>
<organism evidence="3 4">
    <name type="scientific">Catenovulum sediminis</name>
    <dbReference type="NCBI Taxonomy" id="1740262"/>
    <lineage>
        <taxon>Bacteria</taxon>
        <taxon>Pseudomonadati</taxon>
        <taxon>Pseudomonadota</taxon>
        <taxon>Gammaproteobacteria</taxon>
        <taxon>Alteromonadales</taxon>
        <taxon>Alteromonadaceae</taxon>
        <taxon>Catenovulum</taxon>
    </lineage>
</organism>
<dbReference type="Proteomes" id="UP001467690">
    <property type="component" value="Unassembled WGS sequence"/>
</dbReference>
<gene>
    <name evidence="3" type="ORF">ABS311_00810</name>
</gene>
<keyword evidence="4" id="KW-1185">Reference proteome</keyword>
<accession>A0ABV1RBY4</accession>
<evidence type="ECO:0000256" key="1">
    <source>
        <dbReference type="ARBA" id="ARBA00005367"/>
    </source>
</evidence>
<feature type="compositionally biased region" description="Acidic residues" evidence="2">
    <location>
        <begin position="91"/>
        <end position="108"/>
    </location>
</feature>
<dbReference type="EMBL" id="JBELOE010000052">
    <property type="protein sequence ID" value="MER2490427.1"/>
    <property type="molecule type" value="Genomic_DNA"/>
</dbReference>
<name>A0ABV1RBY4_9ALTE</name>
<dbReference type="Pfam" id="PF06062">
    <property type="entry name" value="UPF0231"/>
    <property type="match status" value="1"/>
</dbReference>
<protein>
    <submittedName>
        <fullName evidence="3">YacL family protein</fullName>
    </submittedName>
</protein>
<sequence length="142" mass="16276">MAVEYDFYRSADGEFQAVFTTEQEAFGYWFTDEIGNNRHKIAELLNIVTQVQKKDLQQHTIQGATHQLIIDRDEVRVIDNAKPLSNPNTTPEDDNDDFESIEENDEQETEEAILSDDALICGCGLDDFVTALKAWLRFINED</sequence>
<evidence type="ECO:0000256" key="2">
    <source>
        <dbReference type="SAM" id="MobiDB-lite"/>
    </source>
</evidence>
<evidence type="ECO:0000313" key="3">
    <source>
        <dbReference type="EMBL" id="MER2490427.1"/>
    </source>
</evidence>
<comment type="caution">
    <text evidence="3">The sequence shown here is derived from an EMBL/GenBank/DDBJ whole genome shotgun (WGS) entry which is preliminary data.</text>
</comment>
<evidence type="ECO:0000313" key="4">
    <source>
        <dbReference type="Proteomes" id="UP001467690"/>
    </source>
</evidence>